<name>A0AA96GGK7_9BACT</name>
<keyword evidence="3" id="KW-1185">Reference proteome</keyword>
<evidence type="ECO:0000313" key="3">
    <source>
        <dbReference type="Proteomes" id="UP001302494"/>
    </source>
</evidence>
<dbReference type="AlphaFoldDB" id="A0AA96GGK7"/>
<evidence type="ECO:0000313" key="2">
    <source>
        <dbReference type="EMBL" id="WNM61416.1"/>
    </source>
</evidence>
<proteinExistence type="predicted"/>
<dbReference type="KEGG" id="nneo:PQG83_16895"/>
<organism evidence="2 3">
    <name type="scientific">Candidatus Nitrospira neomarina</name>
    <dbReference type="NCBI Taxonomy" id="3020899"/>
    <lineage>
        <taxon>Bacteria</taxon>
        <taxon>Pseudomonadati</taxon>
        <taxon>Nitrospirota</taxon>
        <taxon>Nitrospiria</taxon>
        <taxon>Nitrospirales</taxon>
        <taxon>Nitrospiraceae</taxon>
        <taxon>Nitrospira</taxon>
    </lineage>
</organism>
<feature type="transmembrane region" description="Helical" evidence="1">
    <location>
        <begin position="6"/>
        <end position="24"/>
    </location>
</feature>
<sequence length="50" mass="5370">MVCMALPYMVTMILGGHLAGYVLLQPETETYYAQGVLTHYVAAVAALHSA</sequence>
<dbReference type="EMBL" id="CP116968">
    <property type="protein sequence ID" value="WNM61416.1"/>
    <property type="molecule type" value="Genomic_DNA"/>
</dbReference>
<dbReference type="Proteomes" id="UP001302494">
    <property type="component" value="Chromosome"/>
</dbReference>
<protein>
    <submittedName>
        <fullName evidence="2">Uncharacterized protein</fullName>
    </submittedName>
</protein>
<gene>
    <name evidence="2" type="ORF">PQG83_16895</name>
</gene>
<keyword evidence="1" id="KW-0812">Transmembrane</keyword>
<reference evidence="2 3" key="1">
    <citation type="submission" date="2023-01" db="EMBL/GenBank/DDBJ databases">
        <title>Cultivation and genomic characterization of new, ubiquitous marine nitrite-oxidizing bacteria from the Nitrospirales.</title>
        <authorList>
            <person name="Mueller A.J."/>
            <person name="Daebeler A."/>
            <person name="Herbold C.W."/>
            <person name="Kirkegaard R.H."/>
            <person name="Daims H."/>
        </authorList>
    </citation>
    <scope>NUCLEOTIDE SEQUENCE [LARGE SCALE GENOMIC DNA]</scope>
    <source>
        <strain evidence="2 3">DK</strain>
    </source>
</reference>
<keyword evidence="1" id="KW-0472">Membrane</keyword>
<keyword evidence="1" id="KW-1133">Transmembrane helix</keyword>
<evidence type="ECO:0000256" key="1">
    <source>
        <dbReference type="SAM" id="Phobius"/>
    </source>
</evidence>
<accession>A0AA96GGK7</accession>